<accession>A0A7T2WY00</accession>
<name>A0A7T2WY00_9BURK</name>
<keyword evidence="1" id="KW-0732">Signal</keyword>
<evidence type="ECO:0000313" key="3">
    <source>
        <dbReference type="Proteomes" id="UP000594943"/>
    </source>
</evidence>
<dbReference type="RefSeq" id="WP_015600857.1">
    <property type="nucleotide sequence ID" value="NZ_CM003626.1"/>
</dbReference>
<gene>
    <name evidence="2" type="ORF">I6G56_19605</name>
</gene>
<organism evidence="2 3">
    <name type="scientific">Burkholderia humptydooensis</name>
    <dbReference type="NCBI Taxonomy" id="430531"/>
    <lineage>
        <taxon>Bacteria</taxon>
        <taxon>Pseudomonadati</taxon>
        <taxon>Pseudomonadota</taxon>
        <taxon>Betaproteobacteria</taxon>
        <taxon>Burkholderiales</taxon>
        <taxon>Burkholderiaceae</taxon>
        <taxon>Burkholderia</taxon>
        <taxon>pseudomallei group</taxon>
    </lineage>
</organism>
<dbReference type="AlphaFoldDB" id="A0A7T2WY00"/>
<reference evidence="2 3" key="1">
    <citation type="submission" date="2020-12" db="EMBL/GenBank/DDBJ databases">
        <title>FDA dAtabase for Regulatory Grade micrObial Sequences (FDA-ARGOS): Supporting development and validation of Infectious Disease Dx tests.</title>
        <authorList>
            <person name="Nelson B."/>
            <person name="Plummer A."/>
            <person name="Tallon L."/>
            <person name="Sadzewicz L."/>
            <person name="Zhao X."/>
            <person name="Boylan J."/>
            <person name="Ott S."/>
            <person name="Bowen H."/>
            <person name="Vavikolanu K."/>
            <person name="Mehta A."/>
            <person name="Aluvathingal J."/>
            <person name="Nadendla S."/>
            <person name="Myers T."/>
            <person name="Yan Y."/>
            <person name="Sichtig H."/>
        </authorList>
    </citation>
    <scope>NUCLEOTIDE SEQUENCE [LARGE SCALE GENOMIC DNA]</scope>
    <source>
        <strain evidence="2 3">FDAARGOS_899</strain>
    </source>
</reference>
<evidence type="ECO:0008006" key="4">
    <source>
        <dbReference type="Google" id="ProtNLM"/>
    </source>
</evidence>
<proteinExistence type="predicted"/>
<feature type="chain" id="PRO_5032856736" description="Outer membrane protein" evidence="1">
    <location>
        <begin position="23"/>
        <end position="133"/>
    </location>
</feature>
<protein>
    <recommendedName>
        <fullName evidence="4">Outer membrane protein</fullName>
    </recommendedName>
</protein>
<dbReference type="KEGG" id="bhg:I6G56_19605"/>
<dbReference type="EMBL" id="CP065686">
    <property type="protein sequence ID" value="QPS43707.1"/>
    <property type="molecule type" value="Genomic_DNA"/>
</dbReference>
<evidence type="ECO:0000256" key="1">
    <source>
        <dbReference type="SAM" id="SignalP"/>
    </source>
</evidence>
<sequence>MRKKIVAGVLASIIPFVCEASATVVVDAKRNCLSNTGNVSGGTPALLTLAPGRYVISIGSNNMSCSAGVLTNGCLINSVMLQGGFGNNRWGTTITQPTVVDVPGNTSTYIAYVSDDACGDNTGQATLLIQTAN</sequence>
<evidence type="ECO:0000313" key="2">
    <source>
        <dbReference type="EMBL" id="QPS43707.1"/>
    </source>
</evidence>
<feature type="signal peptide" evidence="1">
    <location>
        <begin position="1"/>
        <end position="22"/>
    </location>
</feature>
<dbReference type="Proteomes" id="UP000594943">
    <property type="component" value="Chromosome 1"/>
</dbReference>